<dbReference type="NCBIfam" id="TIGR01589">
    <property type="entry name" value="A_thal_3526"/>
    <property type="match status" value="1"/>
</dbReference>
<dbReference type="AlphaFoldDB" id="A0A835ESW8"/>
<keyword evidence="1" id="KW-0472">Membrane</keyword>
<keyword evidence="3" id="KW-1185">Reference proteome</keyword>
<name>A0A835ESW8_9POAL</name>
<comment type="caution">
    <text evidence="2">The sequence shown here is derived from an EMBL/GenBank/DDBJ whole genome shotgun (WGS) entry which is preliminary data.</text>
</comment>
<evidence type="ECO:0000313" key="3">
    <source>
        <dbReference type="Proteomes" id="UP000636709"/>
    </source>
</evidence>
<dbReference type="PANTHER" id="PTHR31871:SF61">
    <property type="entry name" value="OS06G0705300 PROTEIN"/>
    <property type="match status" value="1"/>
</dbReference>
<keyword evidence="1" id="KW-1133">Transmembrane helix</keyword>
<proteinExistence type="predicted"/>
<keyword evidence="1" id="KW-0812">Transmembrane</keyword>
<dbReference type="OrthoDB" id="509052at2759"/>
<dbReference type="Proteomes" id="UP000636709">
    <property type="component" value="Unassembled WGS sequence"/>
</dbReference>
<dbReference type="Pfam" id="PF09713">
    <property type="entry name" value="A_thal_3526"/>
    <property type="match status" value="1"/>
</dbReference>
<evidence type="ECO:0000256" key="1">
    <source>
        <dbReference type="SAM" id="Phobius"/>
    </source>
</evidence>
<dbReference type="InterPro" id="IPR006476">
    <property type="entry name" value="CHP01589_pln"/>
</dbReference>
<protein>
    <submittedName>
        <fullName evidence="2">Uncharacterized protein</fullName>
    </submittedName>
</protein>
<accession>A0A835ESW8</accession>
<dbReference type="PANTHER" id="PTHR31871">
    <property type="entry name" value="OS02G0137100 PROTEIN"/>
    <property type="match status" value="1"/>
</dbReference>
<dbReference type="EMBL" id="JACEFO010001706">
    <property type="protein sequence ID" value="KAF8718709.1"/>
    <property type="molecule type" value="Genomic_DNA"/>
</dbReference>
<reference evidence="2" key="1">
    <citation type="submission" date="2020-07" db="EMBL/GenBank/DDBJ databases">
        <title>Genome sequence and genetic diversity analysis of an under-domesticated orphan crop, white fonio (Digitaria exilis).</title>
        <authorList>
            <person name="Bennetzen J.L."/>
            <person name="Chen S."/>
            <person name="Ma X."/>
            <person name="Wang X."/>
            <person name="Yssel A.E.J."/>
            <person name="Chaluvadi S.R."/>
            <person name="Johnson M."/>
            <person name="Gangashetty P."/>
            <person name="Hamidou F."/>
            <person name="Sanogo M.D."/>
            <person name="Zwaenepoel A."/>
            <person name="Wallace J."/>
            <person name="Van De Peer Y."/>
            <person name="Van Deynze A."/>
        </authorList>
    </citation>
    <scope>NUCLEOTIDE SEQUENCE</scope>
    <source>
        <tissue evidence="2">Leaves</tissue>
    </source>
</reference>
<gene>
    <name evidence="2" type="ORF">HU200_025010</name>
</gene>
<organism evidence="2 3">
    <name type="scientific">Digitaria exilis</name>
    <dbReference type="NCBI Taxonomy" id="1010633"/>
    <lineage>
        <taxon>Eukaryota</taxon>
        <taxon>Viridiplantae</taxon>
        <taxon>Streptophyta</taxon>
        <taxon>Embryophyta</taxon>
        <taxon>Tracheophyta</taxon>
        <taxon>Spermatophyta</taxon>
        <taxon>Magnoliopsida</taxon>
        <taxon>Liliopsida</taxon>
        <taxon>Poales</taxon>
        <taxon>Poaceae</taxon>
        <taxon>PACMAD clade</taxon>
        <taxon>Panicoideae</taxon>
        <taxon>Panicodae</taxon>
        <taxon>Paniceae</taxon>
        <taxon>Anthephorinae</taxon>
        <taxon>Digitaria</taxon>
    </lineage>
</organism>
<evidence type="ECO:0000313" key="2">
    <source>
        <dbReference type="EMBL" id="KAF8718709.1"/>
    </source>
</evidence>
<sequence length="110" mass="12572">MALGGDDSNPASYIHTVIIIGNVNFCLSPLMLHSVSMHAHKSWSWQVQHLIEKCMTFGMSMEECMEALAKRADVEPVVTSTVWKELEKENKEFFDQYKQWMSEKRSASSS</sequence>
<feature type="transmembrane region" description="Helical" evidence="1">
    <location>
        <begin position="12"/>
        <end position="32"/>
    </location>
</feature>